<feature type="region of interest" description="Disordered" evidence="1">
    <location>
        <begin position="53"/>
        <end position="72"/>
    </location>
</feature>
<name>A0A0V0QTV6_PSEPJ</name>
<feature type="region of interest" description="Disordered" evidence="1">
    <location>
        <begin position="100"/>
        <end position="144"/>
    </location>
</feature>
<protein>
    <submittedName>
        <fullName evidence="2">Uncharacterized protein</fullName>
    </submittedName>
</protein>
<gene>
    <name evidence="2" type="ORF">PPERSA_09763</name>
</gene>
<feature type="compositionally biased region" description="Low complexity" evidence="1">
    <location>
        <begin position="127"/>
        <end position="142"/>
    </location>
</feature>
<comment type="caution">
    <text evidence="2">The sequence shown here is derived from an EMBL/GenBank/DDBJ whole genome shotgun (WGS) entry which is preliminary data.</text>
</comment>
<proteinExistence type="predicted"/>
<dbReference type="Proteomes" id="UP000054937">
    <property type="component" value="Unassembled WGS sequence"/>
</dbReference>
<evidence type="ECO:0000313" key="2">
    <source>
        <dbReference type="EMBL" id="KRX05623.1"/>
    </source>
</evidence>
<dbReference type="EMBL" id="LDAU01000105">
    <property type="protein sequence ID" value="KRX05623.1"/>
    <property type="molecule type" value="Genomic_DNA"/>
</dbReference>
<organism evidence="2 3">
    <name type="scientific">Pseudocohnilembus persalinus</name>
    <name type="common">Ciliate</name>
    <dbReference type="NCBI Taxonomy" id="266149"/>
    <lineage>
        <taxon>Eukaryota</taxon>
        <taxon>Sar</taxon>
        <taxon>Alveolata</taxon>
        <taxon>Ciliophora</taxon>
        <taxon>Intramacronucleata</taxon>
        <taxon>Oligohymenophorea</taxon>
        <taxon>Scuticociliatia</taxon>
        <taxon>Philasterida</taxon>
        <taxon>Pseudocohnilembidae</taxon>
        <taxon>Pseudocohnilembus</taxon>
    </lineage>
</organism>
<dbReference type="AlphaFoldDB" id="A0A0V0QTV6"/>
<evidence type="ECO:0000313" key="3">
    <source>
        <dbReference type="Proteomes" id="UP000054937"/>
    </source>
</evidence>
<accession>A0A0V0QTV6</accession>
<reference evidence="2 3" key="1">
    <citation type="journal article" date="2015" name="Sci. Rep.">
        <title>Genome of the facultative scuticociliatosis pathogen Pseudocohnilembus persalinus provides insight into its virulence through horizontal gene transfer.</title>
        <authorList>
            <person name="Xiong J."/>
            <person name="Wang G."/>
            <person name="Cheng J."/>
            <person name="Tian M."/>
            <person name="Pan X."/>
            <person name="Warren A."/>
            <person name="Jiang C."/>
            <person name="Yuan D."/>
            <person name="Miao W."/>
        </authorList>
    </citation>
    <scope>NUCLEOTIDE SEQUENCE [LARGE SCALE GENOMIC DNA]</scope>
    <source>
        <strain evidence="2">36N120E</strain>
    </source>
</reference>
<sequence length="247" mass="28899">MSYQTRQIQPTPSYLEEVNYSTVIDIDQKLEELQRQAQLMEQQYGFNKDMLEQEEEEQAKKVPPKMTSPVKQLNNSYSVNNTISAYNKNQSHIKQNTNEKFANKHQSQKKVSFKANNNISDKKQRTSQNNLSNLKNKSQNQSILDKTDQSFQKQKTQILNYGPNESRYRNLPAVKNVDMPIIKNKNEPKISNKWKTITQEKPDPFKFFDKDLFKPVFIDKSDFITNGNLANDFSLFNDRIGKYALEI</sequence>
<keyword evidence="3" id="KW-1185">Reference proteome</keyword>
<evidence type="ECO:0000256" key="1">
    <source>
        <dbReference type="SAM" id="MobiDB-lite"/>
    </source>
</evidence>
<dbReference type="InParanoid" id="A0A0V0QTV6"/>